<gene>
    <name evidence="1" type="ORF">SAMN04490220_2797</name>
</gene>
<evidence type="ECO:0000313" key="1">
    <source>
        <dbReference type="EMBL" id="SEC86813.1"/>
    </source>
</evidence>
<sequence>MKYTREVLGQAVAESTSFAGVMRYYQGQTGSQSHVVGGDSRGTTTR</sequence>
<evidence type="ECO:0000313" key="2">
    <source>
        <dbReference type="Proteomes" id="UP000183407"/>
    </source>
</evidence>
<dbReference type="AlphaFoldDB" id="A0A1H4W0P6"/>
<organism evidence="1 2">
    <name type="scientific">Rhodococcus jostii</name>
    <dbReference type="NCBI Taxonomy" id="132919"/>
    <lineage>
        <taxon>Bacteria</taxon>
        <taxon>Bacillati</taxon>
        <taxon>Actinomycetota</taxon>
        <taxon>Actinomycetes</taxon>
        <taxon>Mycobacteriales</taxon>
        <taxon>Nocardiaceae</taxon>
        <taxon>Rhodococcus</taxon>
    </lineage>
</organism>
<dbReference type="Proteomes" id="UP000183407">
    <property type="component" value="Unassembled WGS sequence"/>
</dbReference>
<name>A0A1H4W0P6_RHOJO</name>
<accession>A0A1H4W0P6</accession>
<reference evidence="2" key="1">
    <citation type="submission" date="2016-10" db="EMBL/GenBank/DDBJ databases">
        <authorList>
            <person name="Varghese N."/>
        </authorList>
    </citation>
    <scope>NUCLEOTIDE SEQUENCE [LARGE SCALE GENOMIC DNA]</scope>
    <source>
        <strain evidence="2">DSM 44719</strain>
    </source>
</reference>
<dbReference type="EMBL" id="FNTL01000004">
    <property type="protein sequence ID" value="SEC86813.1"/>
    <property type="molecule type" value="Genomic_DNA"/>
</dbReference>
<protein>
    <submittedName>
        <fullName evidence="1">Uncharacterized protein</fullName>
    </submittedName>
</protein>
<proteinExistence type="predicted"/>